<evidence type="ECO:0000313" key="5">
    <source>
        <dbReference type="Proteomes" id="UP001176021"/>
    </source>
</evidence>
<organism evidence="4 5">
    <name type="scientific">Desulfosporosinus nitroreducens</name>
    <dbReference type="NCBI Taxonomy" id="2018668"/>
    <lineage>
        <taxon>Bacteria</taxon>
        <taxon>Bacillati</taxon>
        <taxon>Bacillota</taxon>
        <taxon>Clostridia</taxon>
        <taxon>Eubacteriales</taxon>
        <taxon>Desulfitobacteriaceae</taxon>
        <taxon>Desulfosporosinus</taxon>
    </lineage>
</organism>
<feature type="compositionally biased region" description="Polar residues" evidence="2">
    <location>
        <begin position="65"/>
        <end position="74"/>
    </location>
</feature>
<dbReference type="CDD" id="cd00093">
    <property type="entry name" value="HTH_XRE"/>
    <property type="match status" value="1"/>
</dbReference>
<feature type="region of interest" description="Disordered" evidence="2">
    <location>
        <begin position="64"/>
        <end position="83"/>
    </location>
</feature>
<protein>
    <submittedName>
        <fullName evidence="4">Helix-turn-helix domain-containing protein</fullName>
    </submittedName>
</protein>
<dbReference type="Gene3D" id="1.10.260.40">
    <property type="entry name" value="lambda repressor-like DNA-binding domains"/>
    <property type="match status" value="1"/>
</dbReference>
<evidence type="ECO:0000313" key="4">
    <source>
        <dbReference type="EMBL" id="MDO0824040.1"/>
    </source>
</evidence>
<comment type="caution">
    <text evidence="4">The sequence shown here is derived from an EMBL/GenBank/DDBJ whole genome shotgun (WGS) entry which is preliminary data.</text>
</comment>
<dbReference type="PANTHER" id="PTHR46558:SF11">
    <property type="entry name" value="HTH-TYPE TRANSCRIPTIONAL REGULATOR XRE"/>
    <property type="match status" value="1"/>
</dbReference>
<evidence type="ECO:0000259" key="3">
    <source>
        <dbReference type="PROSITE" id="PS50943"/>
    </source>
</evidence>
<dbReference type="SMART" id="SM00530">
    <property type="entry name" value="HTH_XRE"/>
    <property type="match status" value="1"/>
</dbReference>
<gene>
    <name evidence="4" type="ORF">M8H41_14455</name>
</gene>
<dbReference type="SUPFAM" id="SSF47413">
    <property type="entry name" value="lambda repressor-like DNA-binding domains"/>
    <property type="match status" value="1"/>
</dbReference>
<reference evidence="4" key="1">
    <citation type="submission" date="2022-05" db="EMBL/GenBank/DDBJ databases">
        <title>Expanded diversity of anoxic marine methylotrophy in a Black Sea sulfate reducing microorganism.</title>
        <authorList>
            <person name="Fischer P.Q."/>
            <person name="Stams A.J.M."/>
            <person name="Villanueva L."/>
            <person name="Sousa D.Z."/>
        </authorList>
    </citation>
    <scope>NUCLEOTIDE SEQUENCE</scope>
    <source>
        <strain evidence="4">P130</strain>
    </source>
</reference>
<dbReference type="PANTHER" id="PTHR46558">
    <property type="entry name" value="TRACRIPTIONAL REGULATORY PROTEIN-RELATED-RELATED"/>
    <property type="match status" value="1"/>
</dbReference>
<dbReference type="Proteomes" id="UP001176021">
    <property type="component" value="Unassembled WGS sequence"/>
</dbReference>
<proteinExistence type="predicted"/>
<evidence type="ECO:0000256" key="2">
    <source>
        <dbReference type="SAM" id="MobiDB-lite"/>
    </source>
</evidence>
<sequence length="125" mass="14361">MGFSQRLVALRQKKGLTQEELAQMVNMSRSALSLYELSRREPDFSTLGTLADFFEVSTDYLLGRTNESGLTEPSSPKKNEKDEEIELDFRIAANNEDGYGQEPSPELKRFVQEIIKEELDRVRKK</sequence>
<dbReference type="Pfam" id="PF01381">
    <property type="entry name" value="HTH_3"/>
    <property type="match status" value="1"/>
</dbReference>
<dbReference type="InterPro" id="IPR010982">
    <property type="entry name" value="Lambda_DNA-bd_dom_sf"/>
</dbReference>
<dbReference type="EMBL" id="JAMJEV010000011">
    <property type="protein sequence ID" value="MDO0824040.1"/>
    <property type="molecule type" value="Genomic_DNA"/>
</dbReference>
<keyword evidence="1" id="KW-0238">DNA-binding</keyword>
<feature type="domain" description="HTH cro/C1-type" evidence="3">
    <location>
        <begin position="7"/>
        <end position="61"/>
    </location>
</feature>
<dbReference type="PROSITE" id="PS50943">
    <property type="entry name" value="HTH_CROC1"/>
    <property type="match status" value="1"/>
</dbReference>
<dbReference type="InterPro" id="IPR001387">
    <property type="entry name" value="Cro/C1-type_HTH"/>
</dbReference>
<name>A0ABT8QTW9_9FIRM</name>
<accession>A0ABT8QTW9</accession>
<evidence type="ECO:0000256" key="1">
    <source>
        <dbReference type="ARBA" id="ARBA00023125"/>
    </source>
</evidence>
<keyword evidence="5" id="KW-1185">Reference proteome</keyword>
<dbReference type="RefSeq" id="WP_302049083.1">
    <property type="nucleotide sequence ID" value="NZ_JAMJEV010000011.1"/>
</dbReference>